<keyword evidence="3" id="KW-1185">Reference proteome</keyword>
<organism evidence="2 3">
    <name type="scientific">Mya arenaria</name>
    <name type="common">Soft-shell clam</name>
    <dbReference type="NCBI Taxonomy" id="6604"/>
    <lineage>
        <taxon>Eukaryota</taxon>
        <taxon>Metazoa</taxon>
        <taxon>Spiralia</taxon>
        <taxon>Lophotrochozoa</taxon>
        <taxon>Mollusca</taxon>
        <taxon>Bivalvia</taxon>
        <taxon>Autobranchia</taxon>
        <taxon>Heteroconchia</taxon>
        <taxon>Euheterodonta</taxon>
        <taxon>Imparidentia</taxon>
        <taxon>Neoheterodontei</taxon>
        <taxon>Myida</taxon>
        <taxon>Myoidea</taxon>
        <taxon>Myidae</taxon>
        <taxon>Mya</taxon>
    </lineage>
</organism>
<dbReference type="Pfam" id="PF05699">
    <property type="entry name" value="Dimer_Tnp_hAT"/>
    <property type="match status" value="1"/>
</dbReference>
<dbReference type="InterPro" id="IPR008906">
    <property type="entry name" value="HATC_C_dom"/>
</dbReference>
<dbReference type="InterPro" id="IPR012337">
    <property type="entry name" value="RNaseH-like_sf"/>
</dbReference>
<dbReference type="PANTHER" id="PTHR37162">
    <property type="entry name" value="HAT FAMILY DIMERISATION DOMAINCONTAINING PROTEIN-RELATED"/>
    <property type="match status" value="1"/>
</dbReference>
<evidence type="ECO:0000313" key="3">
    <source>
        <dbReference type="Proteomes" id="UP001164746"/>
    </source>
</evidence>
<name>A0ABY7DK14_MYAAR</name>
<proteinExistence type="predicted"/>
<accession>A0ABY7DK14</accession>
<evidence type="ECO:0000259" key="1">
    <source>
        <dbReference type="Pfam" id="PF05699"/>
    </source>
</evidence>
<sequence>AGAPMVGHLHTEMQRLMRKLLGKFVSTQAIAAAKDVTSVNFLDDEVQHQDSIIAIGLKTRQYLQDNEETLPPGTPAKFFRHVRLFYTSLASSLLKKFPFNDDILKTLSFLNPETREKTSAEAVVQLGMRVMPDLNAESLLEEVAEFHITHLEDLPPYRETVQPEDPTDEPREIITEDSLQKFWVYMRDRQLSGRSQRQFPTIPKVALACLAIPHSNADPERCFSILRKIQTDSRSRLTSETIHNLLSVKFNEHNICSSFVPSK</sequence>
<dbReference type="PANTHER" id="PTHR37162:SF1">
    <property type="entry name" value="BED-TYPE DOMAIN-CONTAINING PROTEIN"/>
    <property type="match status" value="1"/>
</dbReference>
<dbReference type="EMBL" id="CP111013">
    <property type="protein sequence ID" value="WAQ96685.1"/>
    <property type="molecule type" value="Genomic_DNA"/>
</dbReference>
<dbReference type="SUPFAM" id="SSF53098">
    <property type="entry name" value="Ribonuclease H-like"/>
    <property type="match status" value="1"/>
</dbReference>
<dbReference type="Proteomes" id="UP001164746">
    <property type="component" value="Chromosome 2"/>
</dbReference>
<feature type="domain" description="HAT C-terminal dimerisation" evidence="1">
    <location>
        <begin position="196"/>
        <end position="251"/>
    </location>
</feature>
<gene>
    <name evidence="2" type="ORF">MAR_029375</name>
</gene>
<feature type="non-terminal residue" evidence="2">
    <location>
        <position position="1"/>
    </location>
</feature>
<protein>
    <recommendedName>
        <fullName evidence="1">HAT C-terminal dimerisation domain-containing protein</fullName>
    </recommendedName>
</protein>
<reference evidence="2" key="1">
    <citation type="submission" date="2022-11" db="EMBL/GenBank/DDBJ databases">
        <title>Centuries of genome instability and evolution in soft-shell clam transmissible cancer (bioRxiv).</title>
        <authorList>
            <person name="Hart S.F.M."/>
            <person name="Yonemitsu M.A."/>
            <person name="Giersch R.M."/>
            <person name="Beal B.F."/>
            <person name="Arriagada G."/>
            <person name="Davis B.W."/>
            <person name="Ostrander E.A."/>
            <person name="Goff S.P."/>
            <person name="Metzger M.J."/>
        </authorList>
    </citation>
    <scope>NUCLEOTIDE SEQUENCE</scope>
    <source>
        <strain evidence="2">MELC-2E11</strain>
        <tissue evidence="2">Siphon/mantle</tissue>
    </source>
</reference>
<evidence type="ECO:0000313" key="2">
    <source>
        <dbReference type="EMBL" id="WAQ96685.1"/>
    </source>
</evidence>
<feature type="non-terminal residue" evidence="2">
    <location>
        <position position="263"/>
    </location>
</feature>